<sequence length="411" mass="45349">MPETNHQPIAQMAHHLNRRFIALVPILLAIMVAISGLTMIYPLVHRVWLGEHLNWFDQASWREIIDMIGLIELPRVFVGMCLLMMSMGLAMRARLAWAFSLVVFVPALLVTIYSDWGITSIKIVYDLVVVAMLIWYWSVFNRSSLTAGTLFAVASVISLLWYSMLGSLYLGEEFAPPIKDMPNAMYFSVVAMSTVGFGDIVPVTHPARLFVVSIIVMGITVFATSLGAIVGPIASGKLRQMLRHKARKSMRKNHVILCGTTPLAISLFRSLTERGELVTVVLRPGTKHDYPDTADIVFGDAFGAETLKEAGVEEASHVMALRADDPDNAFIVLAVKSFPNSKARTIVLVNNSENLEKIRRVNADVVFSPELLSAELLARAISGESMDKSLISDLFFAKPIDADGTVQTQTN</sequence>
<dbReference type="InterPro" id="IPR050721">
    <property type="entry name" value="Trk_Ktr_HKT_K-transport"/>
</dbReference>
<proteinExistence type="predicted"/>
<dbReference type="SUPFAM" id="SSF81324">
    <property type="entry name" value="Voltage-gated potassium channels"/>
    <property type="match status" value="1"/>
</dbReference>
<keyword evidence="4" id="KW-0407">Ion channel</keyword>
<keyword evidence="2" id="KW-1133">Transmembrane helix</keyword>
<keyword evidence="2" id="KW-0472">Membrane</keyword>
<dbReference type="PANTHER" id="PTHR43833">
    <property type="entry name" value="POTASSIUM CHANNEL PROTEIN 2-RELATED-RELATED"/>
    <property type="match status" value="1"/>
</dbReference>
<dbReference type="Pfam" id="PF02254">
    <property type="entry name" value="TrkA_N"/>
    <property type="match status" value="1"/>
</dbReference>
<feature type="transmembrane region" description="Helical" evidence="2">
    <location>
        <begin position="184"/>
        <end position="202"/>
    </location>
</feature>
<reference evidence="4 5" key="1">
    <citation type="submission" date="2020-11" db="EMBL/GenBank/DDBJ databases">
        <title>Algicoccus daihaiensis sp.nov., isolated from Daihai Lake in Inner Mongolia.</title>
        <authorList>
            <person name="Kai J."/>
        </authorList>
    </citation>
    <scope>NUCLEOTIDE SEQUENCE [LARGE SCALE GENOMIC DNA]</scope>
    <source>
        <strain evidence="5">f23</strain>
    </source>
</reference>
<dbReference type="GO" id="GO:0034220">
    <property type="term" value="P:monoatomic ion transmembrane transport"/>
    <property type="evidence" value="ECO:0007669"/>
    <property type="project" value="UniProtKB-KW"/>
</dbReference>
<dbReference type="Proteomes" id="UP000831607">
    <property type="component" value="Chromosome"/>
</dbReference>
<feature type="transmembrane region" description="Helical" evidence="2">
    <location>
        <begin position="20"/>
        <end position="44"/>
    </location>
</feature>
<evidence type="ECO:0000259" key="3">
    <source>
        <dbReference type="PROSITE" id="PS51201"/>
    </source>
</evidence>
<dbReference type="EMBL" id="CP063982">
    <property type="protein sequence ID" value="UOD50760.1"/>
    <property type="molecule type" value="Genomic_DNA"/>
</dbReference>
<evidence type="ECO:0000313" key="4">
    <source>
        <dbReference type="EMBL" id="UOD50760.1"/>
    </source>
</evidence>
<dbReference type="Pfam" id="PF07885">
    <property type="entry name" value="Ion_trans_2"/>
    <property type="match status" value="1"/>
</dbReference>
<evidence type="ECO:0000313" key="5">
    <source>
        <dbReference type="Proteomes" id="UP000831607"/>
    </source>
</evidence>
<gene>
    <name evidence="4" type="primary">kch</name>
    <name evidence="4" type="ORF">DHf2319_02190</name>
</gene>
<organism evidence="4 5">
    <name type="scientific">Orrella daihaiensis</name>
    <dbReference type="NCBI Taxonomy" id="2782176"/>
    <lineage>
        <taxon>Bacteria</taxon>
        <taxon>Pseudomonadati</taxon>
        <taxon>Pseudomonadota</taxon>
        <taxon>Betaproteobacteria</taxon>
        <taxon>Burkholderiales</taxon>
        <taxon>Alcaligenaceae</taxon>
        <taxon>Orrella</taxon>
    </lineage>
</organism>
<feature type="transmembrane region" description="Helical" evidence="2">
    <location>
        <begin position="95"/>
        <end position="114"/>
    </location>
</feature>
<keyword evidence="2" id="KW-0812">Transmembrane</keyword>
<keyword evidence="4" id="KW-0813">Transport</keyword>
<accession>A0ABY4AKF2</accession>
<evidence type="ECO:0000256" key="2">
    <source>
        <dbReference type="SAM" id="Phobius"/>
    </source>
</evidence>
<dbReference type="InterPro" id="IPR036291">
    <property type="entry name" value="NAD(P)-bd_dom_sf"/>
</dbReference>
<dbReference type="InterPro" id="IPR003148">
    <property type="entry name" value="RCK_N"/>
</dbReference>
<feature type="transmembrane region" description="Helical" evidence="2">
    <location>
        <begin position="209"/>
        <end position="234"/>
    </location>
</feature>
<dbReference type="InterPro" id="IPR013099">
    <property type="entry name" value="K_chnl_dom"/>
</dbReference>
<evidence type="ECO:0000256" key="1">
    <source>
        <dbReference type="ARBA" id="ARBA00004651"/>
    </source>
</evidence>
<feature type="domain" description="RCK N-terminal" evidence="3">
    <location>
        <begin position="252"/>
        <end position="367"/>
    </location>
</feature>
<dbReference type="NCBIfam" id="NF007828">
    <property type="entry name" value="PRK10537.1"/>
    <property type="match status" value="1"/>
</dbReference>
<feature type="transmembrane region" description="Helical" evidence="2">
    <location>
        <begin position="120"/>
        <end position="138"/>
    </location>
</feature>
<feature type="transmembrane region" description="Helical" evidence="2">
    <location>
        <begin position="145"/>
        <end position="164"/>
    </location>
</feature>
<dbReference type="Gene3D" id="1.10.287.70">
    <property type="match status" value="1"/>
</dbReference>
<keyword evidence="5" id="KW-1185">Reference proteome</keyword>
<dbReference type="PROSITE" id="PS51201">
    <property type="entry name" value="RCK_N"/>
    <property type="match status" value="1"/>
</dbReference>
<dbReference type="PANTHER" id="PTHR43833:SF11">
    <property type="entry name" value="VOLTAGE-GATED POTASSIUM CHANNEL KCH"/>
    <property type="match status" value="1"/>
</dbReference>
<keyword evidence="4" id="KW-0406">Ion transport</keyword>
<feature type="transmembrane region" description="Helical" evidence="2">
    <location>
        <begin position="64"/>
        <end position="83"/>
    </location>
</feature>
<dbReference type="SUPFAM" id="SSF51735">
    <property type="entry name" value="NAD(P)-binding Rossmann-fold domains"/>
    <property type="match status" value="1"/>
</dbReference>
<dbReference type="RefSeq" id="WP_243479172.1">
    <property type="nucleotide sequence ID" value="NZ_CP063982.1"/>
</dbReference>
<comment type="subcellular location">
    <subcellularLocation>
        <location evidence="1">Cell membrane</location>
        <topology evidence="1">Multi-pass membrane protein</topology>
    </subcellularLocation>
</comment>
<dbReference type="Gene3D" id="3.40.50.720">
    <property type="entry name" value="NAD(P)-binding Rossmann-like Domain"/>
    <property type="match status" value="1"/>
</dbReference>
<name>A0ABY4AKF2_9BURK</name>
<protein>
    <submittedName>
        <fullName evidence="4">Voltage-gated potassium channel protein</fullName>
    </submittedName>
</protein>